<keyword evidence="1" id="KW-1133">Transmembrane helix</keyword>
<organism evidence="3 4">
    <name type="scientific">Bilifractor porci</name>
    <dbReference type="NCBI Taxonomy" id="2606636"/>
    <lineage>
        <taxon>Bacteria</taxon>
        <taxon>Bacillati</taxon>
        <taxon>Bacillota</taxon>
        <taxon>Clostridia</taxon>
        <taxon>Lachnospirales</taxon>
        <taxon>Lachnospiraceae</taxon>
        <taxon>Bilifractor</taxon>
    </lineage>
</organism>
<dbReference type="SUPFAM" id="SSF48317">
    <property type="entry name" value="Acid phosphatase/Vanadium-dependent haloperoxidase"/>
    <property type="match status" value="1"/>
</dbReference>
<gene>
    <name evidence="3" type="ORF">FYJ60_11620</name>
</gene>
<name>A0A7X2P9Z7_9FIRM</name>
<evidence type="ECO:0000259" key="2">
    <source>
        <dbReference type="Pfam" id="PF01569"/>
    </source>
</evidence>
<dbReference type="InterPro" id="IPR036938">
    <property type="entry name" value="PAP2/HPO_sf"/>
</dbReference>
<feature type="transmembrane region" description="Helical" evidence="1">
    <location>
        <begin position="192"/>
        <end position="211"/>
    </location>
</feature>
<dbReference type="Pfam" id="PF01569">
    <property type="entry name" value="PAP2"/>
    <property type="match status" value="1"/>
</dbReference>
<accession>A0A7X2P9Z7</accession>
<dbReference type="RefSeq" id="WP_154458849.1">
    <property type="nucleotide sequence ID" value="NZ_VUMV01000010.1"/>
</dbReference>
<feature type="transmembrane region" description="Helical" evidence="1">
    <location>
        <begin position="89"/>
        <end position="107"/>
    </location>
</feature>
<keyword evidence="4" id="KW-1185">Reference proteome</keyword>
<dbReference type="EMBL" id="VUMV01000010">
    <property type="protein sequence ID" value="MST82950.1"/>
    <property type="molecule type" value="Genomic_DNA"/>
</dbReference>
<comment type="caution">
    <text evidence="3">The sequence shown here is derived from an EMBL/GenBank/DDBJ whole genome shotgun (WGS) entry which is preliminary data.</text>
</comment>
<evidence type="ECO:0000313" key="3">
    <source>
        <dbReference type="EMBL" id="MST82950.1"/>
    </source>
</evidence>
<feature type="transmembrane region" description="Helical" evidence="1">
    <location>
        <begin position="51"/>
        <end position="77"/>
    </location>
</feature>
<protein>
    <submittedName>
        <fullName evidence="3">Phosphatase PAP2 family protein</fullName>
    </submittedName>
</protein>
<dbReference type="InterPro" id="IPR000326">
    <property type="entry name" value="PAP2/HPO"/>
</dbReference>
<evidence type="ECO:0000313" key="4">
    <source>
        <dbReference type="Proteomes" id="UP000466864"/>
    </source>
</evidence>
<keyword evidence="1" id="KW-0812">Transmembrane</keyword>
<dbReference type="Proteomes" id="UP000466864">
    <property type="component" value="Unassembled WGS sequence"/>
</dbReference>
<proteinExistence type="predicted"/>
<reference evidence="3 4" key="1">
    <citation type="submission" date="2019-08" db="EMBL/GenBank/DDBJ databases">
        <title>In-depth cultivation of the pig gut microbiome towards novel bacterial diversity and tailored functional studies.</title>
        <authorList>
            <person name="Wylensek D."/>
            <person name="Hitch T.C.A."/>
            <person name="Clavel T."/>
        </authorList>
    </citation>
    <scope>NUCLEOTIDE SEQUENCE [LARGE SCALE GENOMIC DNA]</scope>
    <source>
        <strain evidence="3 4">Oil+RF-744-WCA-WT-13</strain>
    </source>
</reference>
<dbReference type="Gene3D" id="1.20.144.10">
    <property type="entry name" value="Phosphatidic acid phosphatase type 2/haloperoxidase"/>
    <property type="match status" value="1"/>
</dbReference>
<feature type="transmembrane region" description="Helical" evidence="1">
    <location>
        <begin position="168"/>
        <end position="186"/>
    </location>
</feature>
<feature type="domain" description="Phosphatidic acid phosphatase type 2/haloperoxidase" evidence="2">
    <location>
        <begin position="92"/>
        <end position="216"/>
    </location>
</feature>
<dbReference type="AlphaFoldDB" id="A0A7X2P9Z7"/>
<sequence>MQAIVDMFRKRKQLWVVPLYGIFYMLTFRVLENAIRIPGTYHIISCPLDQYIPFCEYFVIFYYSWFAYVAVAEVYFCLIDRDVAEFNKFIFYLGTGMTIFLIFSAVYPNGLNLRPRTFDHDNIFVQMCKAMYRTDTPTNVFPSIHVFNSLAVFLAACDSKKLKKHKGILTFTGIWTVLIILSTAFIKQHSCYDIAAGIVMGIVLFRLYYVFIPDRIRAAASVRVEI</sequence>
<feature type="transmembrane region" description="Helical" evidence="1">
    <location>
        <begin position="12"/>
        <end position="31"/>
    </location>
</feature>
<keyword evidence="1" id="KW-0472">Membrane</keyword>
<evidence type="ECO:0000256" key="1">
    <source>
        <dbReference type="SAM" id="Phobius"/>
    </source>
</evidence>